<dbReference type="RefSeq" id="WP_107241223.1">
    <property type="nucleotide sequence ID" value="NZ_PYMJ01000002.1"/>
</dbReference>
<organism evidence="1 2">
    <name type="scientific">Photobacterium frigidiphilum</name>
    <dbReference type="NCBI Taxonomy" id="264736"/>
    <lineage>
        <taxon>Bacteria</taxon>
        <taxon>Pseudomonadati</taxon>
        <taxon>Pseudomonadota</taxon>
        <taxon>Gammaproteobacteria</taxon>
        <taxon>Vibrionales</taxon>
        <taxon>Vibrionaceae</taxon>
        <taxon>Photobacterium</taxon>
    </lineage>
</organism>
<dbReference type="Proteomes" id="UP000240987">
    <property type="component" value="Unassembled WGS sequence"/>
</dbReference>
<name>A0A2T3JP28_9GAMM</name>
<keyword evidence="2" id="KW-1185">Reference proteome</keyword>
<dbReference type="EMBL" id="PYMJ01000002">
    <property type="protein sequence ID" value="PSU50809.1"/>
    <property type="molecule type" value="Genomic_DNA"/>
</dbReference>
<evidence type="ECO:0000313" key="2">
    <source>
        <dbReference type="Proteomes" id="UP000240987"/>
    </source>
</evidence>
<comment type="caution">
    <text evidence="1">The sequence shown here is derived from an EMBL/GenBank/DDBJ whole genome shotgun (WGS) entry which is preliminary data.</text>
</comment>
<protein>
    <submittedName>
        <fullName evidence="1">Uncharacterized protein</fullName>
    </submittedName>
</protein>
<evidence type="ECO:0000313" key="1">
    <source>
        <dbReference type="EMBL" id="PSU50809.1"/>
    </source>
</evidence>
<gene>
    <name evidence="1" type="ORF">C9J12_02190</name>
</gene>
<proteinExistence type="predicted"/>
<dbReference type="AlphaFoldDB" id="A0A2T3JP28"/>
<sequence length="146" mass="16678">MKHSKLILIAFIAFVGLLLFPIINGFGCDFSFKYMIGDREEFGSCKLGQYTLIDYPDKDNGYTVLNGWYFNIFNNAVIVVTSHEDHTKKMTPEVMSAINVLNQRSWYQMSMKQISPAHMAVYTNTPSDTMKVIQYKGKLSLLNKDA</sequence>
<reference evidence="1 2" key="1">
    <citation type="submission" date="2018-01" db="EMBL/GenBank/DDBJ databases">
        <title>Whole genome sequencing of Histamine producing bacteria.</title>
        <authorList>
            <person name="Butler K."/>
        </authorList>
    </citation>
    <scope>NUCLEOTIDE SEQUENCE [LARGE SCALE GENOMIC DNA]</scope>
    <source>
        <strain evidence="1 2">JCM 12947</strain>
    </source>
</reference>
<accession>A0A2T3JP28</accession>
<dbReference type="OrthoDB" id="5815868at2"/>